<evidence type="ECO:0000256" key="1">
    <source>
        <dbReference type="SAM" id="Phobius"/>
    </source>
</evidence>
<dbReference type="eggNOG" id="ENOG502Z87N">
    <property type="taxonomic scope" value="Bacteria"/>
</dbReference>
<dbReference type="STRING" id="717606.PaecuDRAFT_3942"/>
<sequence>MLYNDDKVMQAFRIYTQLAMTGSAEKEVQKAYMVDDQVRGLVDQFAAEVDCTVIATGEQLFLIPLVRLSPFHFSNDYMKKTYLRAAAVNADLYLMYVTIMVFIGAFYDSYQSLEPTRNFIPLDEWAAIVQERIDSLREHDEEKLKLYEKEFSYNWSAVIEKWDTMDDIKETAKRQSGNTISRLSFLDTVKRFLVEQQVAEEVGSGEIGLTEKTKVIVQRYFMELEYNRGILQFLYDMDGSKKMSEEARDYARNIKN</sequence>
<name>E0IE51_9BACL</name>
<keyword evidence="1" id="KW-0472">Membrane</keyword>
<dbReference type="InterPro" id="IPR045707">
    <property type="entry name" value="DUF6063"/>
</dbReference>
<keyword evidence="3" id="KW-1185">Reference proteome</keyword>
<dbReference type="AlphaFoldDB" id="E0IE51"/>
<evidence type="ECO:0000313" key="3">
    <source>
        <dbReference type="Proteomes" id="UP000005387"/>
    </source>
</evidence>
<reference evidence="2 3" key="1">
    <citation type="submission" date="2010-07" db="EMBL/GenBank/DDBJ databases">
        <title>The draft genome of Paenibacillus curdlanolyticus YK9.</title>
        <authorList>
            <consortium name="US DOE Joint Genome Institute (JGI-PGF)"/>
            <person name="Lucas S."/>
            <person name="Copeland A."/>
            <person name="Lapidus A."/>
            <person name="Cheng J.-F."/>
            <person name="Bruce D."/>
            <person name="Goodwin L."/>
            <person name="Pitluck S."/>
            <person name="Land M.L."/>
            <person name="Hauser L."/>
            <person name="Chang Y.-J."/>
            <person name="Jeffries C."/>
            <person name="Anderson I.J."/>
            <person name="Johnson E."/>
            <person name="Loganathan U."/>
            <person name="Mulhopadhyay B."/>
            <person name="Kyrpides N."/>
            <person name="Woyke T.J."/>
        </authorList>
    </citation>
    <scope>NUCLEOTIDE SEQUENCE [LARGE SCALE GENOMIC DNA]</scope>
    <source>
        <strain evidence="2 3">YK9</strain>
    </source>
</reference>
<dbReference type="EMBL" id="AEDD01000011">
    <property type="protein sequence ID" value="EFM09405.1"/>
    <property type="molecule type" value="Genomic_DNA"/>
</dbReference>
<keyword evidence="1" id="KW-0812">Transmembrane</keyword>
<organism evidence="2 3">
    <name type="scientific">Paenibacillus curdlanolyticus YK9</name>
    <dbReference type="NCBI Taxonomy" id="717606"/>
    <lineage>
        <taxon>Bacteria</taxon>
        <taxon>Bacillati</taxon>
        <taxon>Bacillota</taxon>
        <taxon>Bacilli</taxon>
        <taxon>Bacillales</taxon>
        <taxon>Paenibacillaceae</taxon>
        <taxon>Paenibacillus</taxon>
    </lineage>
</organism>
<evidence type="ECO:0008006" key="4">
    <source>
        <dbReference type="Google" id="ProtNLM"/>
    </source>
</evidence>
<dbReference type="Pfam" id="PF19539">
    <property type="entry name" value="DUF6063"/>
    <property type="match status" value="1"/>
</dbReference>
<dbReference type="RefSeq" id="WP_006039927.1">
    <property type="nucleotide sequence ID" value="NZ_AEDD01000011.1"/>
</dbReference>
<evidence type="ECO:0000313" key="2">
    <source>
        <dbReference type="EMBL" id="EFM09405.1"/>
    </source>
</evidence>
<keyword evidence="1" id="KW-1133">Transmembrane helix</keyword>
<proteinExistence type="predicted"/>
<dbReference type="Proteomes" id="UP000005387">
    <property type="component" value="Unassembled WGS sequence"/>
</dbReference>
<protein>
    <recommendedName>
        <fullName evidence="4">Non-ribosomal peptide synthetase module</fullName>
    </recommendedName>
</protein>
<feature type="transmembrane region" description="Helical" evidence="1">
    <location>
        <begin position="86"/>
        <end position="107"/>
    </location>
</feature>
<dbReference type="OrthoDB" id="1888255at2"/>
<accession>E0IE51</accession>
<gene>
    <name evidence="2" type="ORF">PaecuDRAFT_3942</name>
</gene>